<sequence length="146" mass="15760">MSIEKGLSPAALAERLELVSRMLHSRGFAHDLFPSQWMALRYFAGARTDLCTASELARFQGLANGSVSRTVRTLVHKGLLAKAAAQPRGRAEILEVTPAGRSLLAVDPQRDLEALLAGLSDSDRETLGRSLDLMLRRLPTPAAGRG</sequence>
<evidence type="ECO:0000313" key="3">
    <source>
        <dbReference type="Proteomes" id="UP001595377"/>
    </source>
</evidence>
<comment type="caution">
    <text evidence="2">The sequence shown here is derived from an EMBL/GenBank/DDBJ whole genome shotgun (WGS) entry which is preliminary data.</text>
</comment>
<dbReference type="InterPro" id="IPR039422">
    <property type="entry name" value="MarR/SlyA-like"/>
</dbReference>
<dbReference type="InterPro" id="IPR036388">
    <property type="entry name" value="WH-like_DNA-bd_sf"/>
</dbReference>
<evidence type="ECO:0000313" key="2">
    <source>
        <dbReference type="EMBL" id="MFC3071976.1"/>
    </source>
</evidence>
<dbReference type="SMART" id="SM00347">
    <property type="entry name" value="HTH_MARR"/>
    <property type="match status" value="1"/>
</dbReference>
<accession>A0ABV7DBH9</accession>
<evidence type="ECO:0000259" key="1">
    <source>
        <dbReference type="PROSITE" id="PS50995"/>
    </source>
</evidence>
<reference evidence="3" key="1">
    <citation type="journal article" date="2019" name="Int. J. Syst. Evol. Microbiol.">
        <title>The Global Catalogue of Microorganisms (GCM) 10K type strain sequencing project: providing services to taxonomists for standard genome sequencing and annotation.</title>
        <authorList>
            <consortium name="The Broad Institute Genomics Platform"/>
            <consortium name="The Broad Institute Genome Sequencing Center for Infectious Disease"/>
            <person name="Wu L."/>
            <person name="Ma J."/>
        </authorList>
    </citation>
    <scope>NUCLEOTIDE SEQUENCE [LARGE SCALE GENOMIC DNA]</scope>
    <source>
        <strain evidence="3">KCTC 52677</strain>
    </source>
</reference>
<dbReference type="PANTHER" id="PTHR33164">
    <property type="entry name" value="TRANSCRIPTIONAL REGULATOR, MARR FAMILY"/>
    <property type="match status" value="1"/>
</dbReference>
<protein>
    <submittedName>
        <fullName evidence="2">MarR family winged helix-turn-helix transcriptional regulator</fullName>
    </submittedName>
</protein>
<dbReference type="EMBL" id="JBHRSP010000003">
    <property type="protein sequence ID" value="MFC3071976.1"/>
    <property type="molecule type" value="Genomic_DNA"/>
</dbReference>
<organism evidence="2 3">
    <name type="scientific">Shinella pollutisoli</name>
    <dbReference type="NCBI Taxonomy" id="2250594"/>
    <lineage>
        <taxon>Bacteria</taxon>
        <taxon>Pseudomonadati</taxon>
        <taxon>Pseudomonadota</taxon>
        <taxon>Alphaproteobacteria</taxon>
        <taxon>Hyphomicrobiales</taxon>
        <taxon>Rhizobiaceae</taxon>
        <taxon>Shinella</taxon>
    </lineage>
</organism>
<dbReference type="Pfam" id="PF12802">
    <property type="entry name" value="MarR_2"/>
    <property type="match status" value="1"/>
</dbReference>
<dbReference type="PANTHER" id="PTHR33164:SF43">
    <property type="entry name" value="HTH-TYPE TRANSCRIPTIONAL REPRESSOR YETL"/>
    <property type="match status" value="1"/>
</dbReference>
<name>A0ABV7DBH9_9HYPH</name>
<gene>
    <name evidence="2" type="ORF">ACFOHH_02540</name>
</gene>
<keyword evidence="3" id="KW-1185">Reference proteome</keyword>
<dbReference type="PROSITE" id="PS50995">
    <property type="entry name" value="HTH_MARR_2"/>
    <property type="match status" value="1"/>
</dbReference>
<dbReference type="Proteomes" id="UP001595377">
    <property type="component" value="Unassembled WGS sequence"/>
</dbReference>
<proteinExistence type="predicted"/>
<dbReference type="Gene3D" id="1.10.10.10">
    <property type="entry name" value="Winged helix-like DNA-binding domain superfamily/Winged helix DNA-binding domain"/>
    <property type="match status" value="1"/>
</dbReference>
<dbReference type="InterPro" id="IPR036390">
    <property type="entry name" value="WH_DNA-bd_sf"/>
</dbReference>
<dbReference type="SUPFAM" id="SSF46785">
    <property type="entry name" value="Winged helix' DNA-binding domain"/>
    <property type="match status" value="1"/>
</dbReference>
<dbReference type="RefSeq" id="WP_257315916.1">
    <property type="nucleotide sequence ID" value="NZ_JANFDG010000015.1"/>
</dbReference>
<dbReference type="InterPro" id="IPR000835">
    <property type="entry name" value="HTH_MarR-typ"/>
</dbReference>
<feature type="domain" description="HTH marR-type" evidence="1">
    <location>
        <begin position="9"/>
        <end position="136"/>
    </location>
</feature>